<proteinExistence type="inferred from homology"/>
<dbReference type="Gene3D" id="3.40.605.10">
    <property type="entry name" value="Aldehyde Dehydrogenase, Chain A, domain 1"/>
    <property type="match status" value="1"/>
</dbReference>
<evidence type="ECO:0000259" key="13">
    <source>
        <dbReference type="Pfam" id="PF00171"/>
    </source>
</evidence>
<feature type="compositionally biased region" description="Gly residues" evidence="12">
    <location>
        <begin position="546"/>
        <end position="555"/>
    </location>
</feature>
<keyword evidence="4" id="KW-0520">NAD</keyword>
<dbReference type="InterPro" id="IPR016161">
    <property type="entry name" value="Ald_DH/histidinol_DH"/>
</dbReference>
<feature type="active site" evidence="10">
    <location>
        <position position="285"/>
    </location>
</feature>
<dbReference type="SUPFAM" id="SSF53720">
    <property type="entry name" value="ALDH-like"/>
    <property type="match status" value="1"/>
</dbReference>
<evidence type="ECO:0000256" key="10">
    <source>
        <dbReference type="PROSITE-ProRule" id="PRU10007"/>
    </source>
</evidence>
<dbReference type="PATRIC" id="fig|301148.3.peg.3295"/>
<comment type="similarity">
    <text evidence="1 11">Belongs to the aldehyde dehydrogenase family.</text>
</comment>
<dbReference type="PROSITE" id="PS00687">
    <property type="entry name" value="ALDEHYDE_DEHYDR_GLU"/>
    <property type="match status" value="1"/>
</dbReference>
<dbReference type="STRING" id="301148.B4135_0924"/>
<dbReference type="EC" id="1.2.1.3" evidence="5"/>
<evidence type="ECO:0000256" key="11">
    <source>
        <dbReference type="RuleBase" id="RU003345"/>
    </source>
</evidence>
<dbReference type="EC" id="1.2.1.97" evidence="8"/>
<dbReference type="AlphaFoldDB" id="A0A150M6I8"/>
<evidence type="ECO:0000313" key="15">
    <source>
        <dbReference type="Proteomes" id="UP000075683"/>
    </source>
</evidence>
<dbReference type="PANTHER" id="PTHR43521:SF1">
    <property type="entry name" value="ALPHA-AMINOADIPIC SEMIALDEHYDE DEHYDROGENASE"/>
    <property type="match status" value="1"/>
</dbReference>
<comment type="function">
    <text evidence="7">Part of the sulfo-TAL (or sulfo-SFT) pathway, a D-sulfoquinovose degradation pathway that produces sulfolactate (SL). Catalyzes the oxidation of 3-sulfolactaldehyde (SLA) to sulfolactate (SL).</text>
</comment>
<comment type="caution">
    <text evidence="14">The sequence shown here is derived from an EMBL/GenBank/DDBJ whole genome shotgun (WGS) entry which is preliminary data.</text>
</comment>
<accession>A0A150M6I8</accession>
<dbReference type="Gene3D" id="3.40.309.10">
    <property type="entry name" value="Aldehyde Dehydrogenase, Chain A, domain 2"/>
    <property type="match status" value="1"/>
</dbReference>
<gene>
    <name evidence="14" type="ORF">B4135_0924</name>
</gene>
<name>A0A150M6I8_9BACI</name>
<dbReference type="InterPro" id="IPR016162">
    <property type="entry name" value="Ald_DH_N"/>
</dbReference>
<dbReference type="FunFam" id="3.40.605.10:FF:000007">
    <property type="entry name" value="NAD/NADP-dependent betaine aldehyde dehydrogenase"/>
    <property type="match status" value="1"/>
</dbReference>
<evidence type="ECO:0000256" key="1">
    <source>
        <dbReference type="ARBA" id="ARBA00009986"/>
    </source>
</evidence>
<dbReference type="PANTHER" id="PTHR43521">
    <property type="entry name" value="ALPHA-AMINOADIPIC SEMIALDEHYDE DEHYDROGENASE"/>
    <property type="match status" value="1"/>
</dbReference>
<evidence type="ECO:0000256" key="9">
    <source>
        <dbReference type="ARBA" id="ARBA00067277"/>
    </source>
</evidence>
<evidence type="ECO:0000256" key="4">
    <source>
        <dbReference type="ARBA" id="ARBA00023027"/>
    </source>
</evidence>
<dbReference type="InterPro" id="IPR029510">
    <property type="entry name" value="Ald_DH_CS_GLU"/>
</dbReference>
<reference evidence="14 15" key="1">
    <citation type="submission" date="2016-01" db="EMBL/GenBank/DDBJ databases">
        <title>Draft Genome Sequences of Seven Thermophilic Sporeformers Isolated from Foods.</title>
        <authorList>
            <person name="Berendsen E.M."/>
            <person name="Wells-Bennik M.H."/>
            <person name="Krawcyk A.O."/>
            <person name="De Jong A."/>
            <person name="Holsappel S."/>
            <person name="Eijlander R.T."/>
            <person name="Kuipers O.P."/>
        </authorList>
    </citation>
    <scope>NUCLEOTIDE SEQUENCE [LARGE SCALE GENOMIC DNA]</scope>
    <source>
        <strain evidence="14 15">B4135</strain>
    </source>
</reference>
<dbReference type="InterPro" id="IPR015590">
    <property type="entry name" value="Aldehyde_DH_dom"/>
</dbReference>
<evidence type="ECO:0000256" key="8">
    <source>
        <dbReference type="ARBA" id="ARBA00066984"/>
    </source>
</evidence>
<organism evidence="14 15">
    <name type="scientific">Caldibacillus debilis</name>
    <dbReference type="NCBI Taxonomy" id="301148"/>
    <lineage>
        <taxon>Bacteria</taxon>
        <taxon>Bacillati</taxon>
        <taxon>Bacillota</taxon>
        <taxon>Bacilli</taxon>
        <taxon>Bacillales</taxon>
        <taxon>Bacillaceae</taxon>
        <taxon>Caldibacillus</taxon>
    </lineage>
</organism>
<evidence type="ECO:0000313" key="14">
    <source>
        <dbReference type="EMBL" id="KYD20025.1"/>
    </source>
</evidence>
<evidence type="ECO:0000256" key="7">
    <source>
        <dbReference type="ARBA" id="ARBA00054572"/>
    </source>
</evidence>
<protein>
    <recommendedName>
        <fullName evidence="9">3-sulfolactaldehyde dehydrogenase</fullName>
        <ecNumber evidence="5">1.2.1.3</ecNumber>
        <ecNumber evidence="8">1.2.1.97</ecNumber>
    </recommendedName>
</protein>
<evidence type="ECO:0000256" key="5">
    <source>
        <dbReference type="ARBA" id="ARBA00024226"/>
    </source>
</evidence>
<sequence>MAHFKKLPGSFFSVSVNRIASGAYKDEWKLFQEKGESSMKALNYINGAWCESKSGMTAPVINPADGETIGHVTLSTEEDVRQAVRAAKAAQKEWALVPAPQRAEVLYKVGFLLKEKKERLARILTMEMGKVIEEARGEVQEGIDMAFYMAGEGRRLFGETTPSELKDKFAMSVRVPVGVVGIITPWNFPIAIATWKSFPAIVAGNAVVWKPASETPLMAQELAKIFEEAGLPKGVFNVVNGTGPTVGSALVEHPDVRAISFTGSNEVGRGIAEKCGRLLKKVSLEMGGKNAVIVMDEADLSLAVEGILWSAFGTSGQRCTSCSRVIVHEKVKEELEERLLEAMKTLKVGNGLDETVKVGPVINEAALKKIHEYVQIGKAEGARLLTGGEILAEGELAKGFYYAPTLFTDVKPDMRIAKEEIFGPVLSVMRAGSLEEAIAINNAVDYGLSSAIFTRDVNRAFRAMRDLDTGIVYINAGTTGAEIHLPFGGTKGTGNGHRDSGTASLDVFTEWRSVYVDFSGKLQRAQIDIDPESGREENPGSAQGDAGIGKEGGKA</sequence>
<feature type="domain" description="Aldehyde dehydrogenase" evidence="13">
    <location>
        <begin position="49"/>
        <end position="514"/>
    </location>
</feature>
<evidence type="ECO:0000256" key="2">
    <source>
        <dbReference type="ARBA" id="ARBA00011881"/>
    </source>
</evidence>
<dbReference type="EMBL" id="LQYT01000037">
    <property type="protein sequence ID" value="KYD20025.1"/>
    <property type="molecule type" value="Genomic_DNA"/>
</dbReference>
<dbReference type="InterPro" id="IPR044638">
    <property type="entry name" value="ALDH7A1-like"/>
</dbReference>
<comment type="subunit">
    <text evidence="2">Homotetramer.</text>
</comment>
<dbReference type="FunFam" id="3.40.309.10:FF:000009">
    <property type="entry name" value="Aldehyde dehydrogenase A"/>
    <property type="match status" value="1"/>
</dbReference>
<dbReference type="Proteomes" id="UP000075683">
    <property type="component" value="Unassembled WGS sequence"/>
</dbReference>
<evidence type="ECO:0000256" key="12">
    <source>
        <dbReference type="SAM" id="MobiDB-lite"/>
    </source>
</evidence>
<dbReference type="InterPro" id="IPR016163">
    <property type="entry name" value="Ald_DH_C"/>
</dbReference>
<keyword evidence="3 11" id="KW-0560">Oxidoreductase</keyword>
<dbReference type="GO" id="GO:0004029">
    <property type="term" value="F:aldehyde dehydrogenase (NAD+) activity"/>
    <property type="evidence" value="ECO:0007669"/>
    <property type="project" value="UniProtKB-EC"/>
</dbReference>
<dbReference type="CDD" id="cd07131">
    <property type="entry name" value="ALDH_AldH-CAJ73105"/>
    <property type="match status" value="1"/>
</dbReference>
<evidence type="ECO:0000256" key="3">
    <source>
        <dbReference type="ARBA" id="ARBA00023002"/>
    </source>
</evidence>
<feature type="region of interest" description="Disordered" evidence="12">
    <location>
        <begin position="527"/>
        <end position="555"/>
    </location>
</feature>
<dbReference type="Pfam" id="PF00171">
    <property type="entry name" value="Aldedh"/>
    <property type="match status" value="1"/>
</dbReference>
<comment type="catalytic activity">
    <reaction evidence="6">
        <text>(2S)-3-sulfolactaldehyde + NAD(+) + H2O = (2S)-3-sulfolactate + NADH + 2 H(+)</text>
        <dbReference type="Rhea" id="RHEA:47932"/>
        <dbReference type="ChEBI" id="CHEBI:15377"/>
        <dbReference type="ChEBI" id="CHEBI:15378"/>
        <dbReference type="ChEBI" id="CHEBI:57540"/>
        <dbReference type="ChEBI" id="CHEBI:57945"/>
        <dbReference type="ChEBI" id="CHEBI:61289"/>
        <dbReference type="ChEBI" id="CHEBI:90109"/>
        <dbReference type="EC" id="1.2.1.97"/>
    </reaction>
    <physiologicalReaction direction="left-to-right" evidence="6">
        <dbReference type="Rhea" id="RHEA:47933"/>
    </physiologicalReaction>
</comment>
<evidence type="ECO:0000256" key="6">
    <source>
        <dbReference type="ARBA" id="ARBA00050326"/>
    </source>
</evidence>